<dbReference type="Proteomes" id="UP001165205">
    <property type="component" value="Unassembled WGS sequence"/>
</dbReference>
<comment type="caution">
    <text evidence="1">The sequence shown here is derived from an EMBL/GenBank/DDBJ whole genome shotgun (WGS) entry which is preliminary data.</text>
</comment>
<accession>A0AAN4YC84</accession>
<proteinExistence type="predicted"/>
<name>A0AAN4YC84_ASPOZ</name>
<dbReference type="EMBL" id="BSYA01000008">
    <property type="protein sequence ID" value="GMG23936.1"/>
    <property type="molecule type" value="Genomic_DNA"/>
</dbReference>
<reference evidence="1" key="1">
    <citation type="submission" date="2023-04" db="EMBL/GenBank/DDBJ databases">
        <title>Aspergillus oryzae NBRC 4228.</title>
        <authorList>
            <person name="Ichikawa N."/>
            <person name="Sato H."/>
            <person name="Tonouchi N."/>
        </authorList>
    </citation>
    <scope>NUCLEOTIDE SEQUENCE</scope>
    <source>
        <strain evidence="1">NBRC 4228</strain>
    </source>
</reference>
<gene>
    <name evidence="1" type="ORF">Aory04_000128000</name>
</gene>
<dbReference type="Gene3D" id="3.10.490.10">
    <property type="entry name" value="Gamma-glutamyl cyclotransferase-like"/>
    <property type="match status" value="1"/>
</dbReference>
<dbReference type="AlphaFoldDB" id="A0AAN4YC84"/>
<organism evidence="1 2">
    <name type="scientific">Aspergillus oryzae</name>
    <name type="common">Yellow koji mold</name>
    <dbReference type="NCBI Taxonomy" id="5062"/>
    <lineage>
        <taxon>Eukaryota</taxon>
        <taxon>Fungi</taxon>
        <taxon>Dikarya</taxon>
        <taxon>Ascomycota</taxon>
        <taxon>Pezizomycotina</taxon>
        <taxon>Eurotiomycetes</taxon>
        <taxon>Eurotiomycetidae</taxon>
        <taxon>Eurotiales</taxon>
        <taxon>Aspergillaceae</taxon>
        <taxon>Aspergillus</taxon>
        <taxon>Aspergillus subgen. Circumdati</taxon>
    </lineage>
</organism>
<evidence type="ECO:0000313" key="1">
    <source>
        <dbReference type="EMBL" id="GMG23936.1"/>
    </source>
</evidence>
<protein>
    <submittedName>
        <fullName evidence="1">Unnamed protein product</fullName>
    </submittedName>
</protein>
<sequence>MASSLELPKFEPDRDRLVWYLAYGSNLSSQTFREDRQITPQAAVTITVPGWRLTLSSAGFPYREPSFASIVNVGSAGPTDEKHDGPCELPLHGTAYLITWSQWIKIVASEGGGIVYKEALLRGQPIQPQDQQRWGAELSVLTLVSTMERWPEPRPSQRYMVRIIFVPKLRLFAPVDGEVNFSSLFRVSFLTVPELQTFRPVTLPRFVTNIPVISLRLRRGNASVPPSFWGSGLRF</sequence>
<evidence type="ECO:0000313" key="2">
    <source>
        <dbReference type="Proteomes" id="UP001165205"/>
    </source>
</evidence>